<comment type="similarity">
    <text evidence="2">Belongs to the cytochrome P450 family.</text>
</comment>
<dbReference type="Pfam" id="PF00067">
    <property type="entry name" value="p450"/>
    <property type="match status" value="1"/>
</dbReference>
<evidence type="ECO:0000256" key="5">
    <source>
        <dbReference type="ARBA" id="ARBA00023002"/>
    </source>
</evidence>
<dbReference type="PANTHER" id="PTHR46300:SF9">
    <property type="entry name" value="P450, PUTATIVE-RELATED"/>
    <property type="match status" value="1"/>
</dbReference>
<dbReference type="PANTHER" id="PTHR46300">
    <property type="entry name" value="P450, PUTATIVE (EUROFUNG)-RELATED-RELATED"/>
    <property type="match status" value="1"/>
</dbReference>
<dbReference type="InterPro" id="IPR001128">
    <property type="entry name" value="Cyt_P450"/>
</dbReference>
<dbReference type="InterPro" id="IPR036396">
    <property type="entry name" value="Cyt_P450_sf"/>
</dbReference>
<keyword evidence="9" id="KW-1185">Reference proteome</keyword>
<dbReference type="STRING" id="1108050.A0A0B7FJW3"/>
<dbReference type="GO" id="GO:0004497">
    <property type="term" value="F:monooxygenase activity"/>
    <property type="evidence" value="ECO:0007669"/>
    <property type="project" value="UniProtKB-KW"/>
</dbReference>
<gene>
    <name evidence="8" type="ORF">RSOLAG1IB_02700</name>
</gene>
<keyword evidence="3" id="KW-0349">Heme</keyword>
<dbReference type="Gene3D" id="1.10.630.10">
    <property type="entry name" value="Cytochrome P450"/>
    <property type="match status" value="1"/>
</dbReference>
<keyword evidence="5" id="KW-0560">Oxidoreductase</keyword>
<dbReference type="EMBL" id="LN679102">
    <property type="protein sequence ID" value="CEL57955.1"/>
    <property type="molecule type" value="Genomic_DNA"/>
</dbReference>
<dbReference type="GO" id="GO:0020037">
    <property type="term" value="F:heme binding"/>
    <property type="evidence" value="ECO:0007669"/>
    <property type="project" value="InterPro"/>
</dbReference>
<reference evidence="8 9" key="1">
    <citation type="submission" date="2014-11" db="EMBL/GenBank/DDBJ databases">
        <authorList>
            <person name="Wibberg Daniel"/>
        </authorList>
    </citation>
    <scope>NUCLEOTIDE SEQUENCE [LARGE SCALE GENOMIC DNA]</scope>
    <source>
        <strain evidence="8">Rhizoctonia solani AG1-IB 7/3/14</strain>
    </source>
</reference>
<accession>A0A0B7FJW3</accession>
<dbReference type="InterPro" id="IPR050364">
    <property type="entry name" value="Cytochrome_P450_fung"/>
</dbReference>
<evidence type="ECO:0000256" key="2">
    <source>
        <dbReference type="ARBA" id="ARBA00010617"/>
    </source>
</evidence>
<dbReference type="Proteomes" id="UP000059188">
    <property type="component" value="Unassembled WGS sequence"/>
</dbReference>
<comment type="cofactor">
    <cofactor evidence="1">
        <name>heme</name>
        <dbReference type="ChEBI" id="CHEBI:30413"/>
    </cofactor>
</comment>
<keyword evidence="6" id="KW-0408">Iron</keyword>
<keyword evidence="7" id="KW-0503">Monooxygenase</keyword>
<keyword evidence="4" id="KW-0479">Metal-binding</keyword>
<protein>
    <submittedName>
        <fullName evidence="8">Uncharacterized protein</fullName>
    </submittedName>
</protein>
<evidence type="ECO:0000256" key="6">
    <source>
        <dbReference type="ARBA" id="ARBA00023004"/>
    </source>
</evidence>
<evidence type="ECO:0000256" key="4">
    <source>
        <dbReference type="ARBA" id="ARBA00022723"/>
    </source>
</evidence>
<dbReference type="SUPFAM" id="SSF48264">
    <property type="entry name" value="Cytochrome P450"/>
    <property type="match status" value="1"/>
</dbReference>
<proteinExistence type="inferred from homology"/>
<sequence length="251" mass="28366">MQSLNIPSTSPIGARAVFYISLALPGLVILRKLLKSKKHHPPSPLSLPFIGHLLSVPADTESIAFSKLGKQLNSDIIYLRLFGYDFVVLNSAQGAAELLDKRSALYSDRLCPPMMREPSLLDWADHAVLLGYGDAWRNTRRMMNDWLNARAVTQYHNQQEQEARLLLKELITLSKDPQPFEKVKHEFVYTMGSSMFKLIYGYELQGNRDTYFENARTITDDANNAVMFTSKSCLVPPGLKPETDNESRFPG</sequence>
<evidence type="ECO:0000313" key="8">
    <source>
        <dbReference type="EMBL" id="CEL57955.1"/>
    </source>
</evidence>
<evidence type="ECO:0000256" key="7">
    <source>
        <dbReference type="ARBA" id="ARBA00023033"/>
    </source>
</evidence>
<dbReference type="GO" id="GO:0016705">
    <property type="term" value="F:oxidoreductase activity, acting on paired donors, with incorporation or reduction of molecular oxygen"/>
    <property type="evidence" value="ECO:0007669"/>
    <property type="project" value="InterPro"/>
</dbReference>
<name>A0A0B7FJW3_THACB</name>
<evidence type="ECO:0000313" key="9">
    <source>
        <dbReference type="Proteomes" id="UP000059188"/>
    </source>
</evidence>
<dbReference type="OrthoDB" id="1055148at2759"/>
<evidence type="ECO:0000256" key="1">
    <source>
        <dbReference type="ARBA" id="ARBA00001971"/>
    </source>
</evidence>
<dbReference type="GO" id="GO:0005506">
    <property type="term" value="F:iron ion binding"/>
    <property type="evidence" value="ECO:0007669"/>
    <property type="project" value="InterPro"/>
</dbReference>
<dbReference type="AlphaFoldDB" id="A0A0B7FJW3"/>
<evidence type="ECO:0000256" key="3">
    <source>
        <dbReference type="ARBA" id="ARBA00022617"/>
    </source>
</evidence>
<organism evidence="8 9">
    <name type="scientific">Thanatephorus cucumeris (strain AG1-IB / isolate 7/3/14)</name>
    <name type="common">Lettuce bottom rot fungus</name>
    <name type="synonym">Rhizoctonia solani</name>
    <dbReference type="NCBI Taxonomy" id="1108050"/>
    <lineage>
        <taxon>Eukaryota</taxon>
        <taxon>Fungi</taxon>
        <taxon>Dikarya</taxon>
        <taxon>Basidiomycota</taxon>
        <taxon>Agaricomycotina</taxon>
        <taxon>Agaricomycetes</taxon>
        <taxon>Cantharellales</taxon>
        <taxon>Ceratobasidiaceae</taxon>
        <taxon>Rhizoctonia</taxon>
        <taxon>Rhizoctonia solani AG-1</taxon>
    </lineage>
</organism>